<dbReference type="EMBL" id="JAOAOG010000247">
    <property type="protein sequence ID" value="KAJ6236140.1"/>
    <property type="molecule type" value="Genomic_DNA"/>
</dbReference>
<evidence type="ECO:0000313" key="2">
    <source>
        <dbReference type="EMBL" id="KAJ6236140.1"/>
    </source>
</evidence>
<reference evidence="2" key="1">
    <citation type="submission" date="2022-08" db="EMBL/GenBank/DDBJ databases">
        <title>Novel sulfate-reducing endosymbionts in the free-living metamonad Anaeramoeba.</title>
        <authorList>
            <person name="Jerlstrom-Hultqvist J."/>
            <person name="Cepicka I."/>
            <person name="Gallot-Lavallee L."/>
            <person name="Salas-Leiva D."/>
            <person name="Curtis B.A."/>
            <person name="Zahonova K."/>
            <person name="Pipaliya S."/>
            <person name="Dacks J."/>
            <person name="Roger A.J."/>
        </authorList>
    </citation>
    <scope>NUCLEOTIDE SEQUENCE</scope>
    <source>
        <strain evidence="2">Schooner1</strain>
    </source>
</reference>
<feature type="region of interest" description="Disordered" evidence="1">
    <location>
        <begin position="1"/>
        <end position="53"/>
    </location>
</feature>
<proteinExistence type="predicted"/>
<sequence length="233" mass="27455">MKAKRNEMEQRKTKLENERDDMIQVRNKMQAKSEEMQENHKQDEQIKEQDQRIDKQNEQIKEQNLQIDKQDQRIKEQNLLIKEQNNRIDKQFERDNMSALTTNTKDLSIGKVTKNHRNNNKNTKLKCPKELERAQKKTFGPLFLKGIRPLKTSFDNLTSCLFSHLTGNPSEETRKIFNPFQNNNNNNDDEMMKLIFLCGASGVGKTWTLIDFAFQNYSLSFFTLSVHSGRKIL</sequence>
<comment type="caution">
    <text evidence="2">The sequence shown here is derived from an EMBL/GenBank/DDBJ whole genome shotgun (WGS) entry which is preliminary data.</text>
</comment>
<organism evidence="2 3">
    <name type="scientific">Anaeramoeba flamelloides</name>
    <dbReference type="NCBI Taxonomy" id="1746091"/>
    <lineage>
        <taxon>Eukaryota</taxon>
        <taxon>Metamonada</taxon>
        <taxon>Anaeramoebidae</taxon>
        <taxon>Anaeramoeba</taxon>
    </lineage>
</organism>
<gene>
    <name evidence="2" type="ORF">M0813_28141</name>
</gene>
<feature type="compositionally biased region" description="Basic and acidic residues" evidence="1">
    <location>
        <begin position="31"/>
        <end position="53"/>
    </location>
</feature>
<protein>
    <submittedName>
        <fullName evidence="2">Golgin subfamily a member 6-like protein</fullName>
    </submittedName>
</protein>
<keyword evidence="3" id="KW-1185">Reference proteome</keyword>
<evidence type="ECO:0000256" key="1">
    <source>
        <dbReference type="SAM" id="MobiDB-lite"/>
    </source>
</evidence>
<name>A0ABQ8XU65_9EUKA</name>
<dbReference type="Proteomes" id="UP001150062">
    <property type="component" value="Unassembled WGS sequence"/>
</dbReference>
<accession>A0ABQ8XU65</accession>
<evidence type="ECO:0000313" key="3">
    <source>
        <dbReference type="Proteomes" id="UP001150062"/>
    </source>
</evidence>
<feature type="compositionally biased region" description="Basic and acidic residues" evidence="1">
    <location>
        <begin position="1"/>
        <end position="23"/>
    </location>
</feature>